<dbReference type="NCBIfam" id="NF040521">
    <property type="entry name" value="C45_proenzyme"/>
    <property type="match status" value="1"/>
</dbReference>
<feature type="domain" description="Peptidase C45 hydrolase" evidence="1">
    <location>
        <begin position="103"/>
        <end position="323"/>
    </location>
</feature>
<gene>
    <name evidence="2" type="ORF">H9725_08360</name>
</gene>
<dbReference type="PANTHER" id="PTHR34180">
    <property type="entry name" value="PEPTIDASE C45"/>
    <property type="match status" value="1"/>
</dbReference>
<dbReference type="InterPro" id="IPR005079">
    <property type="entry name" value="Peptidase_C45_hydrolase"/>
</dbReference>
<dbReference type="InterPro" id="IPR047801">
    <property type="entry name" value="Peptidase_C45"/>
</dbReference>
<comment type="caution">
    <text evidence="2">The sequence shown here is derived from an EMBL/GenBank/DDBJ whole genome shotgun (WGS) entry which is preliminary data.</text>
</comment>
<dbReference type="EMBL" id="DXBJ01000060">
    <property type="protein sequence ID" value="HIZ58572.1"/>
    <property type="molecule type" value="Genomic_DNA"/>
</dbReference>
<dbReference type="Proteomes" id="UP000824065">
    <property type="component" value="Unassembled WGS sequence"/>
</dbReference>
<organism evidence="2 3">
    <name type="scientific">Candidatus Faecalibacterium gallistercoris</name>
    <dbReference type="NCBI Taxonomy" id="2838579"/>
    <lineage>
        <taxon>Bacteria</taxon>
        <taxon>Bacillati</taxon>
        <taxon>Bacillota</taxon>
        <taxon>Clostridia</taxon>
        <taxon>Eubacteriales</taxon>
        <taxon>Oscillospiraceae</taxon>
        <taxon>Faecalibacterium</taxon>
    </lineage>
</organism>
<reference evidence="2" key="1">
    <citation type="journal article" date="2021" name="PeerJ">
        <title>Extensive microbial diversity within the chicken gut microbiome revealed by metagenomics and culture.</title>
        <authorList>
            <person name="Gilroy R."/>
            <person name="Ravi A."/>
            <person name="Getino M."/>
            <person name="Pursley I."/>
            <person name="Horton D.L."/>
            <person name="Alikhan N.F."/>
            <person name="Baker D."/>
            <person name="Gharbi K."/>
            <person name="Hall N."/>
            <person name="Watson M."/>
            <person name="Adriaenssens E.M."/>
            <person name="Foster-Nyarko E."/>
            <person name="Jarju S."/>
            <person name="Secka A."/>
            <person name="Antonio M."/>
            <person name="Oren A."/>
            <person name="Chaudhuri R.R."/>
            <person name="La Ragione R."/>
            <person name="Hildebrand F."/>
            <person name="Pallen M.J."/>
        </authorList>
    </citation>
    <scope>NUCLEOTIDE SEQUENCE</scope>
    <source>
        <strain evidence="2">ChiBcec16-3735</strain>
    </source>
</reference>
<evidence type="ECO:0000313" key="2">
    <source>
        <dbReference type="EMBL" id="HIZ58572.1"/>
    </source>
</evidence>
<dbReference type="Gene3D" id="3.60.60.10">
    <property type="entry name" value="Penicillin V Acylase, Chain A"/>
    <property type="match status" value="1"/>
</dbReference>
<dbReference type="AlphaFoldDB" id="A0A9D2JMT9"/>
<accession>A0A9D2JMT9</accession>
<dbReference type="GO" id="GO:0016746">
    <property type="term" value="F:acyltransferase activity"/>
    <property type="evidence" value="ECO:0007669"/>
    <property type="project" value="UniProtKB-KW"/>
</dbReference>
<protein>
    <submittedName>
        <fullName evidence="2">Acyl-CoA--6-aminopenicillanic acid acyltransferase</fullName>
    </submittedName>
</protein>
<dbReference type="Pfam" id="PF03417">
    <property type="entry name" value="AAT"/>
    <property type="match status" value="1"/>
</dbReference>
<sequence length="335" mass="37297">MNHIELKGTHRQAGQQLGTLLWEQGVSIMEQLPFAITSERMEYAEACIPIYQTCYPEILAELEGLAEGQRCDVHLLQAVLFSTYAMPPSCNCSCFAVTGHEILFGRNSDFLTALEQANTNVLYRLSDGAYALNGNTTSFLQMEDGVNQYGLAAGLTSVYPMVRKAGFNAGLLVRYVLEKCRTVSEALRCLEQLPTGSAQTITLADATGDLAVVESDAEHLAVIRPEQKDRAFVCATNVFHSAAMQSRQLPEEDNWFAETRYQTMLRALSSQANDWTLSFAKRLLSGGYGFICQYDRSSGKDTVWSVVYDLGRRSIYRSEGNPARCGYRQDTRPLR</sequence>
<dbReference type="InterPro" id="IPR029055">
    <property type="entry name" value="Ntn_hydrolases_N"/>
</dbReference>
<keyword evidence="2" id="KW-0808">Transferase</keyword>
<evidence type="ECO:0000313" key="3">
    <source>
        <dbReference type="Proteomes" id="UP000824065"/>
    </source>
</evidence>
<dbReference type="InterPro" id="IPR047794">
    <property type="entry name" value="C45_proenzyme-like"/>
</dbReference>
<proteinExistence type="predicted"/>
<keyword evidence="2" id="KW-0012">Acyltransferase</keyword>
<name>A0A9D2JMT9_9FIRM</name>
<dbReference type="PANTHER" id="PTHR34180:SF1">
    <property type="entry name" value="BETA-ALANYL-DOPAMINE_CARCININE HYDROLASE"/>
    <property type="match status" value="1"/>
</dbReference>
<dbReference type="SUPFAM" id="SSF56235">
    <property type="entry name" value="N-terminal nucleophile aminohydrolases (Ntn hydrolases)"/>
    <property type="match status" value="1"/>
</dbReference>
<reference evidence="2" key="2">
    <citation type="submission" date="2021-04" db="EMBL/GenBank/DDBJ databases">
        <authorList>
            <person name="Gilroy R."/>
        </authorList>
    </citation>
    <scope>NUCLEOTIDE SEQUENCE</scope>
    <source>
        <strain evidence="2">ChiBcec16-3735</strain>
    </source>
</reference>
<evidence type="ECO:0000259" key="1">
    <source>
        <dbReference type="Pfam" id="PF03417"/>
    </source>
</evidence>